<reference evidence="3" key="2">
    <citation type="submission" date="2015-01" db="EMBL/GenBank/DDBJ databases">
        <title>Evolutionary Origins and Diversification of the Mycorrhizal Mutualists.</title>
        <authorList>
            <consortium name="DOE Joint Genome Institute"/>
            <consortium name="Mycorrhizal Genomics Consortium"/>
            <person name="Kohler A."/>
            <person name="Kuo A."/>
            <person name="Nagy L.G."/>
            <person name="Floudas D."/>
            <person name="Copeland A."/>
            <person name="Barry K.W."/>
            <person name="Cichocki N."/>
            <person name="Veneault-Fourrey C."/>
            <person name="LaButti K."/>
            <person name="Lindquist E.A."/>
            <person name="Lipzen A."/>
            <person name="Lundell T."/>
            <person name="Morin E."/>
            <person name="Murat C."/>
            <person name="Riley R."/>
            <person name="Ohm R."/>
            <person name="Sun H."/>
            <person name="Tunlid A."/>
            <person name="Henrissat B."/>
            <person name="Grigoriev I.V."/>
            <person name="Hibbett D.S."/>
            <person name="Martin F."/>
        </authorList>
    </citation>
    <scope>NUCLEOTIDE SEQUENCE [LARGE SCALE GENOMIC DNA]</scope>
    <source>
        <strain evidence="3">Ve08.2h10</strain>
    </source>
</reference>
<evidence type="ECO:0000256" key="1">
    <source>
        <dbReference type="SAM" id="MobiDB-lite"/>
    </source>
</evidence>
<proteinExistence type="predicted"/>
<dbReference type="HOGENOM" id="CLU_729768_0_0_1"/>
<feature type="compositionally biased region" description="Low complexity" evidence="1">
    <location>
        <begin position="328"/>
        <end position="350"/>
    </location>
</feature>
<feature type="compositionally biased region" description="Polar residues" evidence="1">
    <location>
        <begin position="1"/>
        <end position="12"/>
    </location>
</feature>
<feature type="region of interest" description="Disordered" evidence="1">
    <location>
        <begin position="326"/>
        <end position="353"/>
    </location>
</feature>
<dbReference type="Proteomes" id="UP000054538">
    <property type="component" value="Unassembled WGS sequence"/>
</dbReference>
<dbReference type="OrthoDB" id="2646043at2759"/>
<reference evidence="2 3" key="1">
    <citation type="submission" date="2014-04" db="EMBL/GenBank/DDBJ databases">
        <authorList>
            <consortium name="DOE Joint Genome Institute"/>
            <person name="Kuo A."/>
            <person name="Kohler A."/>
            <person name="Jargeat P."/>
            <person name="Nagy L.G."/>
            <person name="Floudas D."/>
            <person name="Copeland A."/>
            <person name="Barry K.W."/>
            <person name="Cichocki N."/>
            <person name="Veneault-Fourrey C."/>
            <person name="LaButti K."/>
            <person name="Lindquist E.A."/>
            <person name="Lipzen A."/>
            <person name="Lundell T."/>
            <person name="Morin E."/>
            <person name="Murat C."/>
            <person name="Sun H."/>
            <person name="Tunlid A."/>
            <person name="Henrissat B."/>
            <person name="Grigoriev I.V."/>
            <person name="Hibbett D.S."/>
            <person name="Martin F."/>
            <person name="Nordberg H.P."/>
            <person name="Cantor M.N."/>
            <person name="Hua S.X."/>
        </authorList>
    </citation>
    <scope>NUCLEOTIDE SEQUENCE [LARGE SCALE GENOMIC DNA]</scope>
    <source>
        <strain evidence="2 3">Ve08.2h10</strain>
    </source>
</reference>
<feature type="region of interest" description="Disordered" evidence="1">
    <location>
        <begin position="224"/>
        <end position="273"/>
    </location>
</feature>
<keyword evidence="3" id="KW-1185">Reference proteome</keyword>
<sequence length="425" mass="46553">MTPRPSTTTGGESSRAGFHQFHSTNKPAPATKLTKEGSAFLTNYARTISSYPSRSEKFDILESVQAIPGNESFTFEKLTSWFSRHRNPAHAPPHVRTGVSGTGAASPLIADEARQRAPGGRILVDDDSICGWSFSSFLPSTRIYARGTTKPCSYEKRKQQKDSCGNCEIETVFPKLTSMHLQQLRVLYKKRPDPTEGIITFWANRLNADRAEVAAWIQYEREKAKEGASESPDLGSRHFGSTSASVSPTFPNSARPHLPTPSKSASPEMRRPSLPPITVKVEESGSQMSTSFVSPTLLVQRPSSSSMHFPSYESPVLTELPPLKRGAHAMQHPPQPEQQAESQSQQRPPAWASQNALLVASIRNSSRSGKEVDEKAPATAEDFVSRFGPIEKQINGFINKLEGGQLASLGWDPSESFSPRYGGLV</sequence>
<organism evidence="2 3">
    <name type="scientific">Paxillus rubicundulus Ve08.2h10</name>
    <dbReference type="NCBI Taxonomy" id="930991"/>
    <lineage>
        <taxon>Eukaryota</taxon>
        <taxon>Fungi</taxon>
        <taxon>Dikarya</taxon>
        <taxon>Basidiomycota</taxon>
        <taxon>Agaricomycotina</taxon>
        <taxon>Agaricomycetes</taxon>
        <taxon>Agaricomycetidae</taxon>
        <taxon>Boletales</taxon>
        <taxon>Paxilineae</taxon>
        <taxon>Paxillaceae</taxon>
        <taxon>Paxillus</taxon>
    </lineage>
</organism>
<name>A0A0D0EB24_9AGAM</name>
<evidence type="ECO:0000313" key="2">
    <source>
        <dbReference type="EMBL" id="KIL00885.1"/>
    </source>
</evidence>
<evidence type="ECO:0000313" key="3">
    <source>
        <dbReference type="Proteomes" id="UP000054538"/>
    </source>
</evidence>
<gene>
    <name evidence="2" type="ORF">PAXRUDRAFT_463891</name>
</gene>
<dbReference type="EMBL" id="KN824825">
    <property type="protein sequence ID" value="KIL00885.1"/>
    <property type="molecule type" value="Genomic_DNA"/>
</dbReference>
<feature type="compositionally biased region" description="Polar residues" evidence="1">
    <location>
        <begin position="239"/>
        <end position="252"/>
    </location>
</feature>
<accession>A0A0D0EB24</accession>
<dbReference type="InParanoid" id="A0A0D0EB24"/>
<protein>
    <submittedName>
        <fullName evidence="2">Unplaced genomic scaffold scaffold_3, whole genome shotgun sequence</fullName>
    </submittedName>
</protein>
<dbReference type="AlphaFoldDB" id="A0A0D0EB24"/>
<feature type="region of interest" description="Disordered" evidence="1">
    <location>
        <begin position="1"/>
        <end position="32"/>
    </location>
</feature>